<evidence type="ECO:0000259" key="11">
    <source>
        <dbReference type="Pfam" id="PF20981"/>
    </source>
</evidence>
<dbReference type="EMBL" id="GECU01002967">
    <property type="protein sequence ID" value="JAT04740.1"/>
    <property type="molecule type" value="Transcribed_RNA"/>
</dbReference>
<sequence length="378" mass="43409">MAVANITEETIEMDQELAKKLFVEGACFVVLDVPLGTEFGIDLKSWETAERFKGVKMIPPGLHFIYYSGTNRHGDVTPRAGFMHIFKRSEILVRKWDSEKEEISDKELPEETVSRIQSDIRNLDPCLGVYPYDMYGRWLKLNSYISQELLSQLVPLSGQIRSALEYTASPSTPVTERKRRSRPSTAEEREDDLLPQLSATPGTELRLTPYPSQSYPDGASPQEITRHSLDPTYTLDSLLTSYTKPSDLLGELQFCFICFLTGHCLEALDQWKRLVRLLCSCQAAVCRRPQLYSQFLDVLELHLSEIPEDFLVDIVASVNLVYVSLRELFRTMQTDSEVDGRLRSKAERFQQRLTDKFEWDFEDLDRDEDDEAPVIVEL</sequence>
<dbReference type="InterPro" id="IPR007946">
    <property type="entry name" value="AAR2"/>
</dbReference>
<dbReference type="InterPro" id="IPR038514">
    <property type="entry name" value="AAR2_C_sf"/>
</dbReference>
<evidence type="ECO:0000256" key="2">
    <source>
        <dbReference type="ARBA" id="ARBA00006281"/>
    </source>
</evidence>
<organism evidence="12">
    <name type="scientific">Homalodisca liturata</name>
    <dbReference type="NCBI Taxonomy" id="320908"/>
    <lineage>
        <taxon>Eukaryota</taxon>
        <taxon>Metazoa</taxon>
        <taxon>Ecdysozoa</taxon>
        <taxon>Arthropoda</taxon>
        <taxon>Hexapoda</taxon>
        <taxon>Insecta</taxon>
        <taxon>Pterygota</taxon>
        <taxon>Neoptera</taxon>
        <taxon>Paraneoptera</taxon>
        <taxon>Hemiptera</taxon>
        <taxon>Auchenorrhyncha</taxon>
        <taxon>Membracoidea</taxon>
        <taxon>Cicadellidae</taxon>
        <taxon>Cicadellinae</taxon>
        <taxon>Proconiini</taxon>
        <taxon>Homalodisca</taxon>
    </lineage>
</organism>
<dbReference type="FunFam" id="1.25.40.550:FF:000001">
    <property type="entry name" value="AAR2 splicing factor homolog"/>
    <property type="match status" value="1"/>
</dbReference>
<dbReference type="InterPro" id="IPR033647">
    <property type="entry name" value="Aar2_N"/>
</dbReference>
<proteinExistence type="inferred from homology"/>
<evidence type="ECO:0000313" key="12">
    <source>
        <dbReference type="EMBL" id="JAT04740.1"/>
    </source>
</evidence>
<dbReference type="InterPro" id="IPR033648">
    <property type="entry name" value="AAR2_C"/>
</dbReference>
<evidence type="ECO:0000256" key="1">
    <source>
        <dbReference type="ARBA" id="ARBA00003708"/>
    </source>
</evidence>
<keyword evidence="6" id="KW-0508">mRNA splicing</keyword>
<feature type="domain" description="AAR2 C-terminal" evidence="10">
    <location>
        <begin position="208"/>
        <end position="362"/>
    </location>
</feature>
<dbReference type="InterPro" id="IPR038516">
    <property type="entry name" value="AAR2_N_sf"/>
</dbReference>
<dbReference type="GO" id="GO:0000244">
    <property type="term" value="P:spliceosomal tri-snRNP complex assembly"/>
    <property type="evidence" value="ECO:0007669"/>
    <property type="project" value="TreeGrafter"/>
</dbReference>
<dbReference type="PANTHER" id="PTHR12689:SF4">
    <property type="entry name" value="PROTEIN AAR2 HOMOLOG"/>
    <property type="match status" value="1"/>
</dbReference>
<dbReference type="FunFam" id="2.60.34.20:FF:000001">
    <property type="entry name" value="protein AAR2 homolog"/>
    <property type="match status" value="1"/>
</dbReference>
<feature type="domain" description="AAR2 N-terminal" evidence="11">
    <location>
        <begin position="24"/>
        <end position="155"/>
    </location>
</feature>
<dbReference type="AlphaFoldDB" id="A0A1B6JZV6"/>
<comment type="similarity">
    <text evidence="2">Belongs to the AAR2 family.</text>
</comment>
<dbReference type="Gene3D" id="1.25.40.550">
    <property type="entry name" value="Aar2, C-terminal domain-like"/>
    <property type="match status" value="1"/>
</dbReference>
<dbReference type="Pfam" id="PF20981">
    <property type="entry name" value="AAR2_1st"/>
    <property type="match status" value="1"/>
</dbReference>
<feature type="region of interest" description="Disordered" evidence="9">
    <location>
        <begin position="167"/>
        <end position="223"/>
    </location>
</feature>
<accession>A0A1B6JZV6</accession>
<evidence type="ECO:0000259" key="10">
    <source>
        <dbReference type="Pfam" id="PF05282"/>
    </source>
</evidence>
<dbReference type="Pfam" id="PF05282">
    <property type="entry name" value="AAR2"/>
    <property type="match status" value="1"/>
</dbReference>
<evidence type="ECO:0000256" key="9">
    <source>
        <dbReference type="SAM" id="MobiDB-lite"/>
    </source>
</evidence>
<comment type="subunit">
    <text evidence="8">Interacts with PRPF8 (via RNase H homology domain). Component of a U5 snRNP complex that contains PRPF8.</text>
</comment>
<reference evidence="12" key="1">
    <citation type="submission" date="2015-11" db="EMBL/GenBank/DDBJ databases">
        <title>De novo transcriptome assembly of four potential Pierce s Disease insect vectors from Arizona vineyards.</title>
        <authorList>
            <person name="Tassone E.E."/>
        </authorList>
    </citation>
    <scope>NUCLEOTIDE SEQUENCE</scope>
</reference>
<gene>
    <name evidence="12" type="ORF">g.21358</name>
</gene>
<evidence type="ECO:0000256" key="5">
    <source>
        <dbReference type="ARBA" id="ARBA00022728"/>
    </source>
</evidence>
<name>A0A1B6JZV6_9HEMI</name>
<evidence type="ECO:0000256" key="7">
    <source>
        <dbReference type="ARBA" id="ARBA00030625"/>
    </source>
</evidence>
<dbReference type="CDD" id="cd13778">
    <property type="entry name" value="Aar2_C"/>
    <property type="match status" value="1"/>
</dbReference>
<evidence type="ECO:0000256" key="3">
    <source>
        <dbReference type="ARBA" id="ARBA00016372"/>
    </source>
</evidence>
<evidence type="ECO:0000256" key="4">
    <source>
        <dbReference type="ARBA" id="ARBA00022664"/>
    </source>
</evidence>
<dbReference type="CDD" id="cd13777">
    <property type="entry name" value="Aar2_N"/>
    <property type="match status" value="1"/>
</dbReference>
<dbReference type="Gene3D" id="2.60.34.20">
    <property type="match status" value="1"/>
</dbReference>
<protein>
    <recommendedName>
        <fullName evidence="3">Protein AAR2 homolog</fullName>
    </recommendedName>
    <alternativeName>
        <fullName evidence="7">AAR2 splicing factor homolog</fullName>
    </alternativeName>
</protein>
<comment type="function">
    <text evidence="1">Component of the U5 snRNP complex that is required for spliceosome assembly and for pre-mRNA splicing.</text>
</comment>
<dbReference type="PANTHER" id="PTHR12689">
    <property type="entry name" value="A1 CISTRON SPLICING FACTOR AAR2-RELATED"/>
    <property type="match status" value="1"/>
</dbReference>
<keyword evidence="4" id="KW-0507">mRNA processing</keyword>
<evidence type="ECO:0000256" key="6">
    <source>
        <dbReference type="ARBA" id="ARBA00023187"/>
    </source>
</evidence>
<keyword evidence="5" id="KW-0747">Spliceosome</keyword>
<evidence type="ECO:0000256" key="8">
    <source>
        <dbReference type="ARBA" id="ARBA00047009"/>
    </source>
</evidence>
<dbReference type="GO" id="GO:0005681">
    <property type="term" value="C:spliceosomal complex"/>
    <property type="evidence" value="ECO:0007669"/>
    <property type="project" value="UniProtKB-KW"/>
</dbReference>